<evidence type="ECO:0000313" key="2">
    <source>
        <dbReference type="Proteomes" id="UP001154114"/>
    </source>
</evidence>
<accession>A0A9P0BLC5</accession>
<keyword evidence="2" id="KW-1185">Reference proteome</keyword>
<organism evidence="1 2">
    <name type="scientific">Chrysodeixis includens</name>
    <name type="common">Soybean looper</name>
    <name type="synonym">Pseudoplusia includens</name>
    <dbReference type="NCBI Taxonomy" id="689277"/>
    <lineage>
        <taxon>Eukaryota</taxon>
        <taxon>Metazoa</taxon>
        <taxon>Ecdysozoa</taxon>
        <taxon>Arthropoda</taxon>
        <taxon>Hexapoda</taxon>
        <taxon>Insecta</taxon>
        <taxon>Pterygota</taxon>
        <taxon>Neoptera</taxon>
        <taxon>Endopterygota</taxon>
        <taxon>Lepidoptera</taxon>
        <taxon>Glossata</taxon>
        <taxon>Ditrysia</taxon>
        <taxon>Noctuoidea</taxon>
        <taxon>Noctuidae</taxon>
        <taxon>Plusiinae</taxon>
        <taxon>Chrysodeixis</taxon>
    </lineage>
</organism>
<dbReference type="Proteomes" id="UP001154114">
    <property type="component" value="Chromosome 2"/>
</dbReference>
<evidence type="ECO:0000313" key="1">
    <source>
        <dbReference type="EMBL" id="CAH0592085.1"/>
    </source>
</evidence>
<dbReference type="EMBL" id="LR824005">
    <property type="protein sequence ID" value="CAH0592085.1"/>
    <property type="molecule type" value="Genomic_DNA"/>
</dbReference>
<name>A0A9P0BLC5_CHRIL</name>
<dbReference type="AlphaFoldDB" id="A0A9P0BLC5"/>
<protein>
    <submittedName>
        <fullName evidence="1">Uncharacterized protein</fullName>
    </submittedName>
</protein>
<sequence>MSKFDTLPVLLVSAADEATANSVVSDLIDKDVTDEFLNNKSPDRVWRIVNKYYTANVRVHPLVDGAQLEVNPDVVEAHLIHISESEAADAVGCAERRVAGSGGAWRGAGVRLVAGARAAACAPGPPRSAELLARRPQRARDALHAHVWPGLVRLDRPRARPRLSDPVRTENHFYYKLMYVA</sequence>
<gene>
    <name evidence="1" type="ORF">CINC_LOCUS5333</name>
</gene>
<reference evidence="1" key="1">
    <citation type="submission" date="2021-12" db="EMBL/GenBank/DDBJ databases">
        <authorList>
            <person name="King R."/>
        </authorList>
    </citation>
    <scope>NUCLEOTIDE SEQUENCE</scope>
</reference>
<proteinExistence type="predicted"/>
<dbReference type="OrthoDB" id="10261384at2759"/>